<evidence type="ECO:0000313" key="6">
    <source>
        <dbReference type="EMBL" id="SUW63942.1"/>
    </source>
</evidence>
<evidence type="ECO:0000256" key="2">
    <source>
        <dbReference type="ARBA" id="ARBA00023015"/>
    </source>
</evidence>
<evidence type="ECO:0000256" key="1">
    <source>
        <dbReference type="ARBA" id="ARBA00009437"/>
    </source>
</evidence>
<dbReference type="GO" id="GO:0006355">
    <property type="term" value="P:regulation of DNA-templated transcription"/>
    <property type="evidence" value="ECO:0007669"/>
    <property type="project" value="TreeGrafter"/>
</dbReference>
<dbReference type="RefSeq" id="WP_115628601.1">
    <property type="nucleotide sequence ID" value="NZ_UIGI01000001.1"/>
</dbReference>
<dbReference type="PANTHER" id="PTHR30118">
    <property type="entry name" value="HTH-TYPE TRANSCRIPTIONAL REGULATOR LEUO-RELATED"/>
    <property type="match status" value="1"/>
</dbReference>
<dbReference type="PANTHER" id="PTHR30118:SF14">
    <property type="entry name" value="LYSR FAMILY TRANSCRIPTIONAL REGULATOR"/>
    <property type="match status" value="1"/>
</dbReference>
<reference evidence="6 7" key="1">
    <citation type="submission" date="2018-06" db="EMBL/GenBank/DDBJ databases">
        <authorList>
            <consortium name="Pathogen Informatics"/>
            <person name="Doyle S."/>
        </authorList>
    </citation>
    <scope>NUCLEOTIDE SEQUENCE [LARGE SCALE GENOMIC DNA]</scope>
    <source>
        <strain evidence="6 7">NCTC12119</strain>
    </source>
</reference>
<dbReference type="Gene3D" id="3.40.190.10">
    <property type="entry name" value="Periplasmic binding protein-like II"/>
    <property type="match status" value="2"/>
</dbReference>
<proteinExistence type="inferred from homology"/>
<organism evidence="6 7">
    <name type="scientific">Buttiauxella agrestis</name>
    <dbReference type="NCBI Taxonomy" id="82977"/>
    <lineage>
        <taxon>Bacteria</taxon>
        <taxon>Pseudomonadati</taxon>
        <taxon>Pseudomonadota</taxon>
        <taxon>Gammaproteobacteria</taxon>
        <taxon>Enterobacterales</taxon>
        <taxon>Enterobacteriaceae</taxon>
        <taxon>Buttiauxella</taxon>
    </lineage>
</organism>
<evidence type="ECO:0000313" key="7">
    <source>
        <dbReference type="Proteomes" id="UP000255528"/>
    </source>
</evidence>
<evidence type="ECO:0000256" key="3">
    <source>
        <dbReference type="ARBA" id="ARBA00023125"/>
    </source>
</evidence>
<name>A0A381C7X6_9ENTR</name>
<dbReference type="AlphaFoldDB" id="A0A381C7X6"/>
<evidence type="ECO:0000256" key="4">
    <source>
        <dbReference type="ARBA" id="ARBA00023163"/>
    </source>
</evidence>
<dbReference type="GO" id="GO:0003677">
    <property type="term" value="F:DNA binding"/>
    <property type="evidence" value="ECO:0007669"/>
    <property type="project" value="UniProtKB-KW"/>
</dbReference>
<dbReference type="Pfam" id="PF03466">
    <property type="entry name" value="LysR_substrate"/>
    <property type="match status" value="1"/>
</dbReference>
<keyword evidence="2" id="KW-0805">Transcription regulation</keyword>
<comment type="similarity">
    <text evidence="1">Belongs to the LysR transcriptional regulatory family.</text>
</comment>
<dbReference type="SUPFAM" id="SSF53850">
    <property type="entry name" value="Periplasmic binding protein-like II"/>
    <property type="match status" value="1"/>
</dbReference>
<protein>
    <submittedName>
        <fullName evidence="6">HTH-type transcriptional regulator LeuO</fullName>
    </submittedName>
</protein>
<evidence type="ECO:0000259" key="5">
    <source>
        <dbReference type="Pfam" id="PF03466"/>
    </source>
</evidence>
<feature type="domain" description="LysR substrate-binding" evidence="5">
    <location>
        <begin position="33"/>
        <end position="225"/>
    </location>
</feature>
<accession>A0A381C7X6</accession>
<sequence>MATTVAENLHLHLNDGFSHLLNSLDYFSDASTKSKFTIHSTAYAATRLMPDICAHVEANALHCTISHISSDAIMDNDEDILIYRKADIIFDTKPFYSFSTITEPYISEHVVAICRQDHPRLKNTLTMEEMALENSTFLTVGSDGVKRLQNDINSYFGDREFSFSSSSIIANTAIAEKTNCVSFIPQWFANKFAKSFNIKILECEFQTEPVTMYLTYNKSSLKNNNFIEVLKIINQCKELY</sequence>
<dbReference type="EMBL" id="UIGI01000001">
    <property type="protein sequence ID" value="SUW63942.1"/>
    <property type="molecule type" value="Genomic_DNA"/>
</dbReference>
<dbReference type="Proteomes" id="UP000255528">
    <property type="component" value="Unassembled WGS sequence"/>
</dbReference>
<dbReference type="InterPro" id="IPR005119">
    <property type="entry name" value="LysR_subst-bd"/>
</dbReference>
<dbReference type="InterPro" id="IPR050389">
    <property type="entry name" value="LysR-type_TF"/>
</dbReference>
<gene>
    <name evidence="6" type="primary">leuO_3</name>
    <name evidence="6" type="ORF">NCTC12119_02441</name>
</gene>
<keyword evidence="3" id="KW-0238">DNA-binding</keyword>
<keyword evidence="4" id="KW-0804">Transcription</keyword>